<feature type="transmembrane region" description="Helical" evidence="2">
    <location>
        <begin position="44"/>
        <end position="65"/>
    </location>
</feature>
<organism evidence="3 4">
    <name type="scientific">Cinara cedri</name>
    <dbReference type="NCBI Taxonomy" id="506608"/>
    <lineage>
        <taxon>Eukaryota</taxon>
        <taxon>Metazoa</taxon>
        <taxon>Ecdysozoa</taxon>
        <taxon>Arthropoda</taxon>
        <taxon>Hexapoda</taxon>
        <taxon>Insecta</taxon>
        <taxon>Pterygota</taxon>
        <taxon>Neoptera</taxon>
        <taxon>Paraneoptera</taxon>
        <taxon>Hemiptera</taxon>
        <taxon>Sternorrhyncha</taxon>
        <taxon>Aphidomorpha</taxon>
        <taxon>Aphidoidea</taxon>
        <taxon>Aphididae</taxon>
        <taxon>Lachninae</taxon>
        <taxon>Cinara</taxon>
    </lineage>
</organism>
<dbReference type="OrthoDB" id="6626857at2759"/>
<accession>A0A5E4M6V4</accession>
<feature type="region of interest" description="Disordered" evidence="1">
    <location>
        <begin position="386"/>
        <end position="426"/>
    </location>
</feature>
<feature type="region of interest" description="Disordered" evidence="1">
    <location>
        <begin position="475"/>
        <end position="505"/>
    </location>
</feature>
<gene>
    <name evidence="3" type="ORF">CINCED_3A008488</name>
</gene>
<keyword evidence="2" id="KW-0472">Membrane</keyword>
<dbReference type="EMBL" id="CABPRJ010000056">
    <property type="protein sequence ID" value="VVC27002.1"/>
    <property type="molecule type" value="Genomic_DNA"/>
</dbReference>
<evidence type="ECO:0000256" key="2">
    <source>
        <dbReference type="SAM" id="Phobius"/>
    </source>
</evidence>
<evidence type="ECO:0000313" key="3">
    <source>
        <dbReference type="EMBL" id="VVC27002.1"/>
    </source>
</evidence>
<feature type="compositionally biased region" description="Basic and acidic residues" evidence="1">
    <location>
        <begin position="408"/>
        <end position="417"/>
    </location>
</feature>
<evidence type="ECO:0000313" key="4">
    <source>
        <dbReference type="Proteomes" id="UP000325440"/>
    </source>
</evidence>
<proteinExistence type="predicted"/>
<name>A0A5E4M6V4_9HEMI</name>
<feature type="compositionally biased region" description="Polar residues" evidence="1">
    <location>
        <begin position="489"/>
        <end position="505"/>
    </location>
</feature>
<reference evidence="3 4" key="1">
    <citation type="submission" date="2019-08" db="EMBL/GenBank/DDBJ databases">
        <authorList>
            <person name="Alioto T."/>
            <person name="Alioto T."/>
            <person name="Gomez Garrido J."/>
        </authorList>
    </citation>
    <scope>NUCLEOTIDE SEQUENCE [LARGE SCALE GENOMIC DNA]</scope>
</reference>
<evidence type="ECO:0000256" key="1">
    <source>
        <dbReference type="SAM" id="MobiDB-lite"/>
    </source>
</evidence>
<protein>
    <submittedName>
        <fullName evidence="3">Uncharacterized protein</fullName>
    </submittedName>
</protein>
<sequence>MDAVKLEAKWPPDGNHRVAIGASEFGIYKEPDSGKQPVGADDKATGIMLVLSLMAAVAIVLYFTFSDYTIPTTQAAFTGPAMSYAKYAKDKQLTTITTDPVVRKSDGLLYAVLGLQNAENYTTTCSPTIGEDVVTAANRLDDNGRLEYGRRMRLYPTTFKTQRPTDDVHPGSVRFPNYQKNAMDSELKYHSDSVYGFGKRSDFPQLTAYQAPFPPKSILDVMKYVTTVGSPPRKFDVPVEEYMTAQESKTRYVPIRAAEEVNRLLPDMVAPTSDPTRRFRNKFGPPFIYTPKPPVMALPDDFMKPPDPDAHFSVNFEKDAVPMADLTVQEESANFPSHTGVVFHHPPSLTDLVYHSSTTENIYPEPDVTTPRTIIKKNRRKKNQKPISVMLDIYPLSDNEDEDDEDHSDEKDGDSEVQHTSTNRQSDRDKLLLRLNLFPHFSKTNRKISRFLEQEKLRDRQMPLIHLSTRILQDGENYVSGENDKSSDYEYTSESKNVENLSKIQ</sequence>
<keyword evidence="2" id="KW-1133">Transmembrane helix</keyword>
<keyword evidence="4" id="KW-1185">Reference proteome</keyword>
<keyword evidence="2" id="KW-0812">Transmembrane</keyword>
<dbReference type="Proteomes" id="UP000325440">
    <property type="component" value="Unassembled WGS sequence"/>
</dbReference>
<feature type="compositionally biased region" description="Acidic residues" evidence="1">
    <location>
        <begin position="398"/>
        <end position="407"/>
    </location>
</feature>
<dbReference type="AlphaFoldDB" id="A0A5E4M6V4"/>